<gene>
    <name evidence="2" type="ORF">IB292_03425</name>
</gene>
<feature type="domain" description="DUF7146" evidence="1">
    <location>
        <begin position="174"/>
        <end position="267"/>
    </location>
</feature>
<evidence type="ECO:0000259" key="1">
    <source>
        <dbReference type="Pfam" id="PF23639"/>
    </source>
</evidence>
<dbReference type="InterPro" id="IPR055570">
    <property type="entry name" value="DUF7146"/>
</dbReference>
<sequence>MYHTYNQSGYENTPIPDENDVFKLVSRIPDFTSVYTHWGLGDYIKKAPTAGKPCPKNPGKKTSTKFRFRKGWEQSGRWHHNDIDSGASQGPIEFAKWYFGIGDDIDAAMEVLNAAGIEFTDLRGTGYQPQTTLNPITQTPLTDEQIAARKVEEYEEAKQKVISIAKAWQGGLEISHPVARDLLDKHLQIRGFPAGHVDRMPRHIRVNMNLCYHQSFRSENKNAFYAGWIIPVAGPDGKRITIHRHFMQKDTGAIVPEEKRKLMMGSPWDLPPGSHLEYDKPLVFNLENGDKAVQYNLGEGAETMEAVRIIMDEPVQPMISTGLLQNFIPKPEDIEGIKPENVLIDFWIDKDSPDPNDSLGRGPGEIAADRAIERLSNLGYNCAKNVPPLEIPVGKKGVDWLNAYLQYPLEELRQSLVN</sequence>
<organism evidence="2 3">
    <name type="scientific">Vibrio parahaemolyticus</name>
    <dbReference type="NCBI Taxonomy" id="670"/>
    <lineage>
        <taxon>Bacteria</taxon>
        <taxon>Pseudomonadati</taxon>
        <taxon>Pseudomonadota</taxon>
        <taxon>Gammaproteobacteria</taxon>
        <taxon>Vibrionales</taxon>
        <taxon>Vibrionaceae</taxon>
        <taxon>Vibrio</taxon>
    </lineage>
</organism>
<dbReference type="AlphaFoldDB" id="A0A9Q3U855"/>
<dbReference type="Pfam" id="PF23639">
    <property type="entry name" value="DUF7146"/>
    <property type="match status" value="1"/>
</dbReference>
<dbReference type="EMBL" id="JACVHL010000002">
    <property type="protein sequence ID" value="MCC3804084.1"/>
    <property type="molecule type" value="Genomic_DNA"/>
</dbReference>
<comment type="caution">
    <text evidence="2">The sequence shown here is derived from an EMBL/GenBank/DDBJ whole genome shotgun (WGS) entry which is preliminary data.</text>
</comment>
<proteinExistence type="predicted"/>
<accession>A0A9Q3U855</accession>
<evidence type="ECO:0000313" key="3">
    <source>
        <dbReference type="Proteomes" id="UP000726777"/>
    </source>
</evidence>
<name>A0A9Q3U855_VIBPH</name>
<evidence type="ECO:0000313" key="2">
    <source>
        <dbReference type="EMBL" id="MCC3804084.1"/>
    </source>
</evidence>
<protein>
    <recommendedName>
        <fullName evidence="1">DUF7146 domain-containing protein</fullName>
    </recommendedName>
</protein>
<dbReference type="Proteomes" id="UP000726777">
    <property type="component" value="Unassembled WGS sequence"/>
</dbReference>
<dbReference type="RefSeq" id="WP_228085752.1">
    <property type="nucleotide sequence ID" value="NZ_JACVHL010000002.1"/>
</dbReference>
<reference evidence="2" key="1">
    <citation type="submission" date="2020-09" db="EMBL/GenBank/DDBJ databases">
        <title>Genome sequence of Vibrio parahaemolyticus isolates.</title>
        <authorList>
            <person name="Hammerl J.A."/>
            <person name="Strauch E."/>
        </authorList>
    </citation>
    <scope>NUCLEOTIDE SEQUENCE</scope>
    <source>
        <strain evidence="2">17-VB00146</strain>
    </source>
</reference>